<reference evidence="1" key="1">
    <citation type="submission" date="2018-02" db="EMBL/GenBank/DDBJ databases">
        <title>Rhizophora mucronata_Transcriptome.</title>
        <authorList>
            <person name="Meera S.P."/>
            <person name="Sreeshan A."/>
            <person name="Augustine A."/>
        </authorList>
    </citation>
    <scope>NUCLEOTIDE SEQUENCE</scope>
    <source>
        <tissue evidence="1">Leaf</tissue>
    </source>
</reference>
<proteinExistence type="predicted"/>
<sequence>MENLSETPKHCYFSISIYIFTGGSPDFNDEALKDYKFYFYLLNNTVLIVNIYIY</sequence>
<dbReference type="EMBL" id="GGEC01055810">
    <property type="protein sequence ID" value="MBX36294.1"/>
    <property type="molecule type" value="Transcribed_RNA"/>
</dbReference>
<evidence type="ECO:0000313" key="1">
    <source>
        <dbReference type="EMBL" id="MBX36294.1"/>
    </source>
</evidence>
<protein>
    <submittedName>
        <fullName evidence="1">Uncharacterized protein</fullName>
    </submittedName>
</protein>
<dbReference type="AlphaFoldDB" id="A0A2P2N1E7"/>
<accession>A0A2P2N1E7</accession>
<organism evidence="1">
    <name type="scientific">Rhizophora mucronata</name>
    <name type="common">Asiatic mangrove</name>
    <dbReference type="NCBI Taxonomy" id="61149"/>
    <lineage>
        <taxon>Eukaryota</taxon>
        <taxon>Viridiplantae</taxon>
        <taxon>Streptophyta</taxon>
        <taxon>Embryophyta</taxon>
        <taxon>Tracheophyta</taxon>
        <taxon>Spermatophyta</taxon>
        <taxon>Magnoliopsida</taxon>
        <taxon>eudicotyledons</taxon>
        <taxon>Gunneridae</taxon>
        <taxon>Pentapetalae</taxon>
        <taxon>rosids</taxon>
        <taxon>fabids</taxon>
        <taxon>Malpighiales</taxon>
        <taxon>Rhizophoraceae</taxon>
        <taxon>Rhizophora</taxon>
    </lineage>
</organism>
<name>A0A2P2N1E7_RHIMU</name>